<dbReference type="GO" id="GO:0031573">
    <property type="term" value="P:mitotic intra-S DNA damage checkpoint signaling"/>
    <property type="evidence" value="ECO:0007669"/>
    <property type="project" value="TreeGrafter"/>
</dbReference>
<dbReference type="GO" id="GO:0006308">
    <property type="term" value="P:DNA catabolic process"/>
    <property type="evidence" value="ECO:0007669"/>
    <property type="project" value="UniProtKB-UniRule"/>
</dbReference>
<feature type="non-terminal residue" evidence="4">
    <location>
        <position position="1"/>
    </location>
</feature>
<dbReference type="GO" id="GO:0000727">
    <property type="term" value="P:double-strand break repair via break-induced replication"/>
    <property type="evidence" value="ECO:0007669"/>
    <property type="project" value="UniProtKB-UniRule"/>
</dbReference>
<dbReference type="GO" id="GO:0008821">
    <property type="term" value="F:crossover junction DNA endonuclease activity"/>
    <property type="evidence" value="ECO:0007669"/>
    <property type="project" value="UniProtKB-UniRule"/>
</dbReference>
<gene>
    <name evidence="4" type="ORF">M153_13170000720</name>
</gene>
<dbReference type="InterPro" id="IPR036390">
    <property type="entry name" value="WH_DNA-bd_sf"/>
</dbReference>
<feature type="non-terminal residue" evidence="4">
    <location>
        <position position="240"/>
    </location>
</feature>
<dbReference type="SMART" id="SM00891">
    <property type="entry name" value="ERCC4"/>
    <property type="match status" value="1"/>
</dbReference>
<dbReference type="GO" id="GO:0048257">
    <property type="term" value="F:3'-flap endonuclease activity"/>
    <property type="evidence" value="ECO:0007669"/>
    <property type="project" value="TreeGrafter"/>
</dbReference>
<dbReference type="GO" id="GO:0048476">
    <property type="term" value="C:Holliday junction resolvase complex"/>
    <property type="evidence" value="ECO:0007669"/>
    <property type="project" value="UniProtKB-UniRule"/>
</dbReference>
<keyword evidence="5" id="KW-1185">Reference proteome</keyword>
<dbReference type="Pfam" id="PF02732">
    <property type="entry name" value="ERCC4"/>
    <property type="match status" value="1"/>
</dbReference>
<keyword evidence="2" id="KW-0233">DNA recombination</keyword>
<dbReference type="OrthoDB" id="5963188at2759"/>
<dbReference type="CDD" id="cd20074">
    <property type="entry name" value="XPF_nuclease_Mus81"/>
    <property type="match status" value="1"/>
</dbReference>
<dbReference type="AlphaFoldDB" id="A0A0R0LRD5"/>
<dbReference type="InterPro" id="IPR047416">
    <property type="entry name" value="XPF_nuclease_Mus81"/>
</dbReference>
<dbReference type="Proteomes" id="UP000051530">
    <property type="component" value="Unassembled WGS sequence"/>
</dbReference>
<dbReference type="InterPro" id="IPR033309">
    <property type="entry name" value="Mus81"/>
</dbReference>
<keyword evidence="2" id="KW-0460">Magnesium</keyword>
<dbReference type="EMBL" id="LGUB01001261">
    <property type="protein sequence ID" value="KRH92050.1"/>
    <property type="molecule type" value="Genomic_DNA"/>
</dbReference>
<evidence type="ECO:0000313" key="4">
    <source>
        <dbReference type="EMBL" id="KRH92050.1"/>
    </source>
</evidence>
<keyword evidence="2" id="KW-0234">DNA repair</keyword>
<comment type="function">
    <text evidence="2">Interacts with EME1 to form a DNA structure-specific endonuclease with substrate preference for branched DNA structures with a 5'-end at the branch nick. Typical substrates include 3'-flap structures, D-loops, replication forks and nicked Holliday junctions. May be required in mitosis for the processing of stalled or collapsed replication fork intermediates. May be required in meiosis for the repair of meiosis-specific double strand breaks subsequent to single-end invasion (SEI).</text>
</comment>
<dbReference type="GO" id="GO:0046872">
    <property type="term" value="F:metal ion binding"/>
    <property type="evidence" value="ECO:0007669"/>
    <property type="project" value="UniProtKB-UniRule"/>
</dbReference>
<dbReference type="InterPro" id="IPR036388">
    <property type="entry name" value="WH-like_DNA-bd_sf"/>
</dbReference>
<protein>
    <recommendedName>
        <fullName evidence="2">Crossover junction endonuclease MUS81</fullName>
        <ecNumber evidence="2">3.1.22.-</ecNumber>
    </recommendedName>
</protein>
<dbReference type="InterPro" id="IPR011335">
    <property type="entry name" value="Restrct_endonuc-II-like"/>
</dbReference>
<name>A0A0R0LRD5_9MICR</name>
<feature type="domain" description="ERCC4" evidence="3">
    <location>
        <begin position="144"/>
        <end position="231"/>
    </location>
</feature>
<dbReference type="SUPFAM" id="SSF52980">
    <property type="entry name" value="Restriction endonuclease-like"/>
    <property type="match status" value="1"/>
</dbReference>
<evidence type="ECO:0000313" key="5">
    <source>
        <dbReference type="Proteomes" id="UP000051530"/>
    </source>
</evidence>
<evidence type="ECO:0000256" key="2">
    <source>
        <dbReference type="RuleBase" id="RU369042"/>
    </source>
</evidence>
<dbReference type="VEuPathDB" id="MicrosporidiaDB:M153_13170000720"/>
<dbReference type="GO" id="GO:0005634">
    <property type="term" value="C:nucleus"/>
    <property type="evidence" value="ECO:0007669"/>
    <property type="project" value="UniProtKB-SubCell"/>
</dbReference>
<dbReference type="GO" id="GO:0000712">
    <property type="term" value="P:resolution of meiotic recombination intermediates"/>
    <property type="evidence" value="ECO:0007669"/>
    <property type="project" value="TreeGrafter"/>
</dbReference>
<keyword evidence="2" id="KW-0539">Nucleus</keyword>
<proteinExistence type="inferred from homology"/>
<comment type="subcellular location">
    <subcellularLocation>
        <location evidence="2">Nucleus</location>
    </subcellularLocation>
</comment>
<keyword evidence="2" id="KW-0227">DNA damage</keyword>
<dbReference type="GO" id="GO:0003677">
    <property type="term" value="F:DNA binding"/>
    <property type="evidence" value="ECO:0007669"/>
    <property type="project" value="UniProtKB-UniRule"/>
</dbReference>
<dbReference type="SUPFAM" id="SSF46785">
    <property type="entry name" value="Winged helix' DNA-binding domain"/>
    <property type="match status" value="1"/>
</dbReference>
<evidence type="ECO:0000259" key="3">
    <source>
        <dbReference type="SMART" id="SM00891"/>
    </source>
</evidence>
<reference evidence="4 5" key="1">
    <citation type="submission" date="2015-07" db="EMBL/GenBank/DDBJ databases">
        <title>The genome of Pseudoloma neurophilia, a relevant intracellular parasite of the zebrafish.</title>
        <authorList>
            <person name="Ndikumana S."/>
            <person name="Pelin A."/>
            <person name="Sanders J."/>
            <person name="Corradi N."/>
        </authorList>
    </citation>
    <scope>NUCLEOTIDE SEQUENCE [LARGE SCALE GENOMIC DNA]</scope>
    <source>
        <strain evidence="4 5">MK1</strain>
    </source>
</reference>
<comment type="subunit">
    <text evidence="2">Interacts with EME1.</text>
</comment>
<evidence type="ECO:0000256" key="1">
    <source>
        <dbReference type="ARBA" id="ARBA00022801"/>
    </source>
</evidence>
<keyword evidence="1 2" id="KW-0378">Hydrolase</keyword>
<dbReference type="InterPro" id="IPR006166">
    <property type="entry name" value="ERCC4_domain"/>
</dbReference>
<organism evidence="4 5">
    <name type="scientific">Pseudoloma neurophilia</name>
    <dbReference type="NCBI Taxonomy" id="146866"/>
    <lineage>
        <taxon>Eukaryota</taxon>
        <taxon>Fungi</taxon>
        <taxon>Fungi incertae sedis</taxon>
        <taxon>Microsporidia</taxon>
        <taxon>Pseudoloma</taxon>
    </lineage>
</organism>
<keyword evidence="2" id="KW-0540">Nuclease</keyword>
<comment type="cofactor">
    <cofactor evidence="2">
        <name>Mg(2+)</name>
        <dbReference type="ChEBI" id="CHEBI:18420"/>
    </cofactor>
</comment>
<accession>A0A0R0LRD5</accession>
<dbReference type="PANTHER" id="PTHR13451">
    <property type="entry name" value="CLASS II CROSSOVER JUNCTION ENDONUCLEASE MUS81"/>
    <property type="match status" value="1"/>
</dbReference>
<dbReference type="EC" id="3.1.22.-" evidence="2"/>
<keyword evidence="2" id="KW-0479">Metal-binding</keyword>
<dbReference type="Gene3D" id="1.10.10.10">
    <property type="entry name" value="Winged helix-like DNA-binding domain superfamily/Winged helix DNA-binding domain"/>
    <property type="match status" value="1"/>
</dbReference>
<dbReference type="Gene3D" id="3.40.50.10130">
    <property type="match status" value="1"/>
</dbReference>
<dbReference type="PANTHER" id="PTHR13451:SF0">
    <property type="entry name" value="CROSSOVER JUNCTION ENDONUCLEASE MUS81"/>
    <property type="match status" value="1"/>
</dbReference>
<comment type="similarity">
    <text evidence="2">Belongs to the XPF family.</text>
</comment>
<keyword evidence="2 4" id="KW-0255">Endonuclease</keyword>
<comment type="caution">
    <text evidence="4">The sequence shown here is derived from an EMBL/GenBank/DDBJ whole genome shotgun (WGS) entry which is preliminary data.</text>
</comment>
<sequence length="240" mass="27813">LITYENLNDFDYIPGYNTTAYNILKSLDQSDGQSLSYINLSLKLFNDNLDSNMYVSSAIKTLIRRNLIEKEDKKYYMTNKGRALSRILFFNQDSRNRNELSTNKQSVFKFEHNLVKNGNLISGNTFSHGNLQTGTGQSRTDEILLLVDSREMKSKNDRTFFERNLPNSKSITLSIGDFIWLKNQFLINIIIERKKSTDFISSLSDGRFNEQKKRLKALGIKNIIYLIEGMKQKENFVENA</sequence>